<dbReference type="Pfam" id="PF14689">
    <property type="entry name" value="SPOB_a"/>
    <property type="match status" value="1"/>
</dbReference>
<dbReference type="Proteomes" id="UP000027931">
    <property type="component" value="Unassembled WGS sequence"/>
</dbReference>
<evidence type="ECO:0000313" key="5">
    <source>
        <dbReference type="EMBL" id="KEO82672.1"/>
    </source>
</evidence>
<name>A0A074M9Q1_9BACL</name>
<evidence type="ECO:0000259" key="4">
    <source>
        <dbReference type="Pfam" id="PF14689"/>
    </source>
</evidence>
<dbReference type="OrthoDB" id="2375606at2"/>
<dbReference type="AlphaFoldDB" id="A0A074M9Q1"/>
<dbReference type="Gene3D" id="1.10.287.130">
    <property type="match status" value="1"/>
</dbReference>
<organism evidence="5 6">
    <name type="scientific">Tumebacillus flagellatus</name>
    <dbReference type="NCBI Taxonomy" id="1157490"/>
    <lineage>
        <taxon>Bacteria</taxon>
        <taxon>Bacillati</taxon>
        <taxon>Bacillota</taxon>
        <taxon>Bacilli</taxon>
        <taxon>Bacillales</taxon>
        <taxon>Alicyclobacillaceae</taxon>
        <taxon>Tumebacillus</taxon>
    </lineage>
</organism>
<reference evidence="5 6" key="1">
    <citation type="journal article" date="2013" name="Int. J. Syst. Evol. Microbiol.">
        <title>Tumebacillus flagellatus sp. nov., an alpha-amylase/pullulanase-producing bacterium isolated from cassava wastewater.</title>
        <authorList>
            <person name="Wang Q."/>
            <person name="Xie N."/>
            <person name="Qin Y."/>
            <person name="Shen N."/>
            <person name="Zhu J."/>
            <person name="Mi H."/>
            <person name="Huang R."/>
        </authorList>
    </citation>
    <scope>NUCLEOTIDE SEQUENCE [LARGE SCALE GENOMIC DNA]</scope>
    <source>
        <strain evidence="5 6">GST4</strain>
    </source>
</reference>
<dbReference type="EMBL" id="JMIR01000019">
    <property type="protein sequence ID" value="KEO82672.1"/>
    <property type="molecule type" value="Genomic_DNA"/>
</dbReference>
<comment type="caution">
    <text evidence="5">The sequence shown here is derived from an EMBL/GenBank/DDBJ whole genome shotgun (WGS) entry which is preliminary data.</text>
</comment>
<keyword evidence="2" id="KW-0808">Transferase</keyword>
<dbReference type="SUPFAM" id="SSF55890">
    <property type="entry name" value="Sporulation response regulatory protein Spo0B"/>
    <property type="match status" value="1"/>
</dbReference>
<evidence type="ECO:0000256" key="1">
    <source>
        <dbReference type="ARBA" id="ARBA00022553"/>
    </source>
</evidence>
<accession>A0A074M9Q1</accession>
<gene>
    <name evidence="5" type="ORF">EL26_13985</name>
</gene>
<dbReference type="eggNOG" id="ENOG502ZNW1">
    <property type="taxonomic scope" value="Bacteria"/>
</dbReference>
<sequence length="188" mass="21735">MNGHPRTPAADIRSMMEDSLEVLRIYRHDLMNQVQLLQAYSQLKKYDRLNEPIQSLVQEAGRHTEWSSLPSSMLSYVVLSRDIKYQMLQLHVSYEQQEEPTEAAEVLAARLLLSLLDTLGEASKTWLEPLALDVWIVSFRQGYEISWFADLPHDWAAWATAYAGEGVEFVQEIGEDGTEYRVRFQLQE</sequence>
<keyword evidence="1" id="KW-0597">Phosphoprotein</keyword>
<dbReference type="RefSeq" id="WP_038089621.1">
    <property type="nucleotide sequence ID" value="NZ_JMIR01000019.1"/>
</dbReference>
<evidence type="ECO:0000313" key="6">
    <source>
        <dbReference type="Proteomes" id="UP000027931"/>
    </source>
</evidence>
<keyword evidence="6" id="KW-1185">Reference proteome</keyword>
<dbReference type="STRING" id="1157490.EL26_13985"/>
<feature type="domain" description="SpoOB alpha-helical" evidence="4">
    <location>
        <begin position="16"/>
        <end position="62"/>
    </location>
</feature>
<evidence type="ECO:0000256" key="2">
    <source>
        <dbReference type="ARBA" id="ARBA00022679"/>
    </source>
</evidence>
<proteinExistence type="predicted"/>
<keyword evidence="3" id="KW-0418">Kinase</keyword>
<protein>
    <recommendedName>
        <fullName evidence="4">SpoOB alpha-helical domain-containing protein</fullName>
    </recommendedName>
</protein>
<dbReference type="InterPro" id="IPR039506">
    <property type="entry name" value="SPOB_a"/>
</dbReference>
<dbReference type="InterPro" id="IPR016120">
    <property type="entry name" value="Sig_transdc_His_kin_SpoOB"/>
</dbReference>
<evidence type="ECO:0000256" key="3">
    <source>
        <dbReference type="ARBA" id="ARBA00022777"/>
    </source>
</evidence>
<dbReference type="GO" id="GO:0000155">
    <property type="term" value="F:phosphorelay sensor kinase activity"/>
    <property type="evidence" value="ECO:0007669"/>
    <property type="project" value="InterPro"/>
</dbReference>